<dbReference type="EMBL" id="CP015057">
    <property type="protein sequence ID" value="QGN16130.1"/>
    <property type="molecule type" value="Genomic_DNA"/>
</dbReference>
<reference evidence="3 4" key="2">
    <citation type="submission" date="2019-11" db="EMBL/GenBank/DDBJ databases">
        <authorList>
            <person name="Lu H."/>
        </authorList>
    </citation>
    <scope>NUCLEOTIDE SEQUENCE [LARGE SCALE GENOMIC DNA]</scope>
    <source>
        <strain evidence="3 4">FIM1</strain>
    </source>
</reference>
<feature type="coiled-coil region" evidence="1">
    <location>
        <begin position="234"/>
        <end position="301"/>
    </location>
</feature>
<evidence type="ECO:0000256" key="1">
    <source>
        <dbReference type="SAM" id="Coils"/>
    </source>
</evidence>
<accession>A0ABX6EUV5</accession>
<dbReference type="SUPFAM" id="SSF58113">
    <property type="entry name" value="Apolipoprotein A-I"/>
    <property type="match status" value="1"/>
</dbReference>
<gene>
    <name evidence="3" type="primary">OM45</name>
    <name evidence="3" type="ORF">FIM1_2831</name>
</gene>
<keyword evidence="1" id="KW-0175">Coiled coil</keyword>
<keyword evidence="4" id="KW-1185">Reference proteome</keyword>
<sequence>MSNRAIIGTAVAVGAGYYLYQRQVQLKQQQAGQIPVSPIVHDQDTFELKGAKAGAKIDDISDDVKDKVSQYKTDADYKFQNIASQVESKKAGVADWAVDKLDRAKSNLEESRDKYQETTDNLKGNLDEYKNKDKPNAVVQAINNTKEAISTDIGNIKEGFIDDLKSVKSAIVGTTSEVHDHVVENVNELSDKSARKVDEAKEHFSQAASSGKRAVNQAAAEAKDTSNNILNWGFNKAEKVRAQAINEYDEANKKYQGLEKQYNESKKGLFGKGDPELKKQLDEAKSYVSDAKARVDQATREFTEKTAKNFNDMADQMHANDEELKRKGFLTWLRGKTDSQVEDPDVVANDSVRGFGETAEWLGREELDEKKRNQQAGPSEAQQRLERLRKIKEEGWFNQQAKDGKEAVKDVGKTVEGWGESASNKAKEDYDDLLKWKESARQGYQESAAAARDSAQQAVDSAKKQLEETRAELNKQTKHWWQFGAEKNEELQKAAKAKYDAAEKEYQSAVGTLNDWTDKASGKFWSSADDALHTARNAAGSVHETTIKGIDKAQDYVQDKK</sequence>
<dbReference type="Proteomes" id="UP000422736">
    <property type="component" value="Chromosome 4"/>
</dbReference>
<proteinExistence type="predicted"/>
<name>A0ABX6EUV5_KLUMA</name>
<reference evidence="3 4" key="1">
    <citation type="submission" date="2016-03" db="EMBL/GenBank/DDBJ databases">
        <title>How can Kluyveromyces marxianus grow so fast - potential evolutionary course in Saccharomyces Complex revealed by comparative genomics.</title>
        <authorList>
            <person name="Mo W."/>
            <person name="Lu W."/>
            <person name="Yang X."/>
            <person name="Qi J."/>
            <person name="Lv H."/>
        </authorList>
    </citation>
    <scope>NUCLEOTIDE SEQUENCE [LARGE SCALE GENOMIC DNA]</scope>
    <source>
        <strain evidence="3 4">FIM1</strain>
    </source>
</reference>
<evidence type="ECO:0000313" key="4">
    <source>
        <dbReference type="Proteomes" id="UP000422736"/>
    </source>
</evidence>
<protein>
    <submittedName>
        <fullName evidence="3">Protein OM45</fullName>
    </submittedName>
</protein>
<evidence type="ECO:0000313" key="3">
    <source>
        <dbReference type="EMBL" id="QGN16130.1"/>
    </source>
</evidence>
<evidence type="ECO:0000256" key="2">
    <source>
        <dbReference type="SAM" id="MobiDB-lite"/>
    </source>
</evidence>
<feature type="compositionally biased region" description="Basic and acidic residues" evidence="2">
    <location>
        <begin position="363"/>
        <end position="372"/>
    </location>
</feature>
<feature type="compositionally biased region" description="Low complexity" evidence="2">
    <location>
        <begin position="447"/>
        <end position="460"/>
    </location>
</feature>
<dbReference type="Gene3D" id="1.20.120.20">
    <property type="entry name" value="Apolipoprotein"/>
    <property type="match status" value="1"/>
</dbReference>
<feature type="region of interest" description="Disordered" evidence="2">
    <location>
        <begin position="363"/>
        <end position="383"/>
    </location>
</feature>
<feature type="coiled-coil region" evidence="1">
    <location>
        <begin position="98"/>
        <end position="132"/>
    </location>
</feature>
<feature type="region of interest" description="Disordered" evidence="2">
    <location>
        <begin position="445"/>
        <end position="464"/>
    </location>
</feature>
<organism evidence="3 4">
    <name type="scientific">Kluyveromyces marxianus</name>
    <name type="common">Yeast</name>
    <name type="synonym">Candida kefyr</name>
    <dbReference type="NCBI Taxonomy" id="4911"/>
    <lineage>
        <taxon>Eukaryota</taxon>
        <taxon>Fungi</taxon>
        <taxon>Dikarya</taxon>
        <taxon>Ascomycota</taxon>
        <taxon>Saccharomycotina</taxon>
        <taxon>Saccharomycetes</taxon>
        <taxon>Saccharomycetales</taxon>
        <taxon>Saccharomycetaceae</taxon>
        <taxon>Kluyveromyces</taxon>
    </lineage>
</organism>